<reference evidence="2 3" key="1">
    <citation type="journal article" date="2016" name="Nat. Commun.">
        <title>Thousands of microbial genomes shed light on interconnected biogeochemical processes in an aquifer system.</title>
        <authorList>
            <person name="Anantharaman K."/>
            <person name="Brown C.T."/>
            <person name="Hug L.A."/>
            <person name="Sharon I."/>
            <person name="Castelle C.J."/>
            <person name="Probst A.J."/>
            <person name="Thomas B.C."/>
            <person name="Singh A."/>
            <person name="Wilkins M.J."/>
            <person name="Karaoz U."/>
            <person name="Brodie E.L."/>
            <person name="Williams K.H."/>
            <person name="Hubbard S.S."/>
            <person name="Banfield J.F."/>
        </authorList>
    </citation>
    <scope>NUCLEOTIDE SEQUENCE [LARGE SCALE GENOMIC DNA]</scope>
</reference>
<dbReference type="AlphaFoldDB" id="A0A1G2ETQ9"/>
<comment type="caution">
    <text evidence="2">The sequence shown here is derived from an EMBL/GenBank/DDBJ whole genome shotgun (WGS) entry which is preliminary data.</text>
</comment>
<evidence type="ECO:0000256" key="1">
    <source>
        <dbReference type="SAM" id="Phobius"/>
    </source>
</evidence>
<sequence>MPKKIILVLIILTILIIIMIMFSSKEKNQSISDEIQNSDNKISKMYVDMIDILPSVDLASEDAHPISPVSNIDWDWVASNAIENNKNKDDFKKELIQKYIVEGNPFKYSIYINTFKPCEKCGKNIGSIPIIYIISAKENLLIRTSYKKLHDIKDHGASFSEEEIQLFKKILGK</sequence>
<keyword evidence="1" id="KW-1133">Transmembrane helix</keyword>
<accession>A0A1G2ETQ9</accession>
<keyword evidence="1" id="KW-0472">Membrane</keyword>
<organism evidence="2 3">
    <name type="scientific">Candidatus Nealsonbacteria bacterium RIFOXYC1_FULL_40_7</name>
    <dbReference type="NCBI Taxonomy" id="1801678"/>
    <lineage>
        <taxon>Bacteria</taxon>
        <taxon>Candidatus Nealsoniibacteriota</taxon>
    </lineage>
</organism>
<protein>
    <submittedName>
        <fullName evidence="2">Uncharacterized protein</fullName>
    </submittedName>
</protein>
<evidence type="ECO:0000313" key="3">
    <source>
        <dbReference type="Proteomes" id="UP000176326"/>
    </source>
</evidence>
<proteinExistence type="predicted"/>
<name>A0A1G2ETQ9_9BACT</name>
<feature type="transmembrane region" description="Helical" evidence="1">
    <location>
        <begin position="6"/>
        <end position="22"/>
    </location>
</feature>
<gene>
    <name evidence="2" type="ORF">A2427_02095</name>
</gene>
<dbReference type="EMBL" id="MHMN01000004">
    <property type="protein sequence ID" value="OGZ29087.1"/>
    <property type="molecule type" value="Genomic_DNA"/>
</dbReference>
<evidence type="ECO:0000313" key="2">
    <source>
        <dbReference type="EMBL" id="OGZ29087.1"/>
    </source>
</evidence>
<dbReference type="Proteomes" id="UP000176326">
    <property type="component" value="Unassembled WGS sequence"/>
</dbReference>
<keyword evidence="1" id="KW-0812">Transmembrane</keyword>